<dbReference type="Gene3D" id="3.30.420.40">
    <property type="match status" value="1"/>
</dbReference>
<feature type="domain" description="Ppx/GppA phosphatase N-terminal" evidence="2">
    <location>
        <begin position="28"/>
        <end position="297"/>
    </location>
</feature>
<dbReference type="SUPFAM" id="SSF53067">
    <property type="entry name" value="Actin-like ATPase domain"/>
    <property type="match status" value="2"/>
</dbReference>
<comment type="caution">
    <text evidence="3">The sequence shown here is derived from an EMBL/GenBank/DDBJ whole genome shotgun (WGS) entry which is preliminary data.</text>
</comment>
<evidence type="ECO:0000256" key="1">
    <source>
        <dbReference type="ARBA" id="ARBA00007125"/>
    </source>
</evidence>
<evidence type="ECO:0000259" key="2">
    <source>
        <dbReference type="Pfam" id="PF02541"/>
    </source>
</evidence>
<comment type="similarity">
    <text evidence="1">Belongs to the GppA/Ppx family.</text>
</comment>
<proteinExistence type="inferred from homology"/>
<dbReference type="CDD" id="cd24054">
    <property type="entry name" value="ASKHA_NBD_AaPPX-GppA_MtPPX2-like"/>
    <property type="match status" value="1"/>
</dbReference>
<dbReference type="PANTHER" id="PTHR30005:SF0">
    <property type="entry name" value="RETROGRADE REGULATION PROTEIN 2"/>
    <property type="match status" value="1"/>
</dbReference>
<accession>A0A537JF61</accession>
<reference evidence="3 4" key="1">
    <citation type="journal article" date="2019" name="Nat. Microbiol.">
        <title>Mediterranean grassland soil C-N compound turnover is dependent on rainfall and depth, and is mediated by genomically divergent microorganisms.</title>
        <authorList>
            <person name="Diamond S."/>
            <person name="Andeer P.F."/>
            <person name="Li Z."/>
            <person name="Crits-Christoph A."/>
            <person name="Burstein D."/>
            <person name="Anantharaman K."/>
            <person name="Lane K.R."/>
            <person name="Thomas B.C."/>
            <person name="Pan C."/>
            <person name="Northen T.R."/>
            <person name="Banfield J.F."/>
        </authorList>
    </citation>
    <scope>NUCLEOTIDE SEQUENCE [LARGE SCALE GENOMIC DNA]</scope>
    <source>
        <strain evidence="3">NP_7</strain>
    </source>
</reference>
<sequence length="311" mass="33144">MSRHAAIDIGTNSVRLLVADVSESLSHAPRLVPVLRRLQMTRLGEGLAKGGRIRPAAAVRTAEAVAKFAALAASEGVATPVLIGTHALRAARNPGVLLTRVTLPVRILTGDEEARLGYRGVLAGLGPFRLAARLLVADIGGGSVEITWGSRGRIERSLSLPAGAVVLTERFLAHDPPSATEIAALREHLTRAFERSLARPPGRPLRLAGVGGTITTMAAIDQRLSPYDPDRVHGFTLSRRAVDRITADLLARTVAERRRLPGLQPERADIIAAGALVLQHLMASSGVRFMTVSEADLLWGLVLEGSNTRTR</sequence>
<dbReference type="PANTHER" id="PTHR30005">
    <property type="entry name" value="EXOPOLYPHOSPHATASE"/>
    <property type="match status" value="1"/>
</dbReference>
<dbReference type="InterPro" id="IPR050273">
    <property type="entry name" value="GppA/Ppx_hydrolase"/>
</dbReference>
<dbReference type="InterPro" id="IPR043129">
    <property type="entry name" value="ATPase_NBD"/>
</dbReference>
<gene>
    <name evidence="3" type="ORF">E6H04_05200</name>
</gene>
<protein>
    <recommendedName>
        <fullName evidence="2">Ppx/GppA phosphatase N-terminal domain-containing protein</fullName>
    </recommendedName>
</protein>
<name>A0A537JF61_9BACT</name>
<dbReference type="Proteomes" id="UP000320048">
    <property type="component" value="Unassembled WGS sequence"/>
</dbReference>
<evidence type="ECO:0000313" key="4">
    <source>
        <dbReference type="Proteomes" id="UP000320048"/>
    </source>
</evidence>
<dbReference type="Pfam" id="PF02541">
    <property type="entry name" value="Ppx-GppA"/>
    <property type="match status" value="1"/>
</dbReference>
<dbReference type="EMBL" id="VBAO01000138">
    <property type="protein sequence ID" value="TMI82197.1"/>
    <property type="molecule type" value="Genomic_DNA"/>
</dbReference>
<evidence type="ECO:0000313" key="3">
    <source>
        <dbReference type="EMBL" id="TMI82197.1"/>
    </source>
</evidence>
<dbReference type="GO" id="GO:0016462">
    <property type="term" value="F:pyrophosphatase activity"/>
    <property type="evidence" value="ECO:0007669"/>
    <property type="project" value="TreeGrafter"/>
</dbReference>
<dbReference type="InterPro" id="IPR003695">
    <property type="entry name" value="Ppx_GppA_N"/>
</dbReference>
<dbReference type="AlphaFoldDB" id="A0A537JF61"/>
<dbReference type="Gene3D" id="3.30.420.150">
    <property type="entry name" value="Exopolyphosphatase. Domain 2"/>
    <property type="match status" value="1"/>
</dbReference>
<organism evidence="3 4">
    <name type="scientific">Candidatus Segetimicrobium genomatis</name>
    <dbReference type="NCBI Taxonomy" id="2569760"/>
    <lineage>
        <taxon>Bacteria</taxon>
        <taxon>Bacillati</taxon>
        <taxon>Candidatus Sysuimicrobiota</taxon>
        <taxon>Candidatus Sysuimicrobiia</taxon>
        <taxon>Candidatus Sysuimicrobiales</taxon>
        <taxon>Candidatus Segetimicrobiaceae</taxon>
        <taxon>Candidatus Segetimicrobium</taxon>
    </lineage>
</organism>